<sequence length="109" mass="11871">MAPTASWIQPVSKSVTTQMELRQALYKKLSPTAVSNLGVVFVLASATGTMHQAELSRSLDFFVVLHRISEGSNIKLVIIFAKDLSHGNFMRATEADTGESYILGKGRNS</sequence>
<proteinExistence type="predicted"/>
<gene>
    <name evidence="1" type="ORF">ETB97_001922</name>
</gene>
<reference evidence="1 2" key="1">
    <citation type="submission" date="2019-04" db="EMBL/GenBank/DDBJ databases">
        <title>Aspergillus burnettii sp. nov., novel species from soil in southeast Queensland.</title>
        <authorList>
            <person name="Gilchrist C.L.M."/>
            <person name="Pitt J.I."/>
            <person name="Lange L."/>
            <person name="Lacey H.J."/>
            <person name="Vuong D."/>
            <person name="Midgley D.J."/>
            <person name="Greenfield P."/>
            <person name="Bradbury M."/>
            <person name="Lacey E."/>
            <person name="Busk P.K."/>
            <person name="Pilgaard B."/>
            <person name="Chooi Y.H."/>
            <person name="Piggott A.M."/>
        </authorList>
    </citation>
    <scope>NUCLEOTIDE SEQUENCE [LARGE SCALE GENOMIC DNA]</scope>
    <source>
        <strain evidence="1 2">FRR 5400</strain>
    </source>
</reference>
<protein>
    <submittedName>
        <fullName evidence="1">Uncharacterized protein</fullName>
    </submittedName>
</protein>
<evidence type="ECO:0000313" key="2">
    <source>
        <dbReference type="Proteomes" id="UP000541154"/>
    </source>
</evidence>
<keyword evidence="2" id="KW-1185">Reference proteome</keyword>
<accession>A0A8H6AF11</accession>
<organism evidence="1 2">
    <name type="scientific">Petromyces alliaceus</name>
    <name type="common">Aspergillus alliaceus</name>
    <dbReference type="NCBI Taxonomy" id="209559"/>
    <lineage>
        <taxon>Eukaryota</taxon>
        <taxon>Fungi</taxon>
        <taxon>Dikarya</taxon>
        <taxon>Ascomycota</taxon>
        <taxon>Pezizomycotina</taxon>
        <taxon>Eurotiomycetes</taxon>
        <taxon>Eurotiomycetidae</taxon>
        <taxon>Eurotiales</taxon>
        <taxon>Aspergillaceae</taxon>
        <taxon>Aspergillus</taxon>
        <taxon>Aspergillus subgen. Circumdati</taxon>
    </lineage>
</organism>
<dbReference type="AlphaFoldDB" id="A0A8H6AF11"/>
<dbReference type="Proteomes" id="UP000541154">
    <property type="component" value="Unassembled WGS sequence"/>
</dbReference>
<comment type="caution">
    <text evidence="1">The sequence shown here is derived from an EMBL/GenBank/DDBJ whole genome shotgun (WGS) entry which is preliminary data.</text>
</comment>
<name>A0A8H6AF11_PETAA</name>
<dbReference type="EMBL" id="SPNV01000014">
    <property type="protein sequence ID" value="KAF5865855.1"/>
    <property type="molecule type" value="Genomic_DNA"/>
</dbReference>
<evidence type="ECO:0000313" key="1">
    <source>
        <dbReference type="EMBL" id="KAF5865855.1"/>
    </source>
</evidence>